<dbReference type="EMBL" id="AMWN01000007">
    <property type="protein sequence ID" value="EXJ82034.1"/>
    <property type="molecule type" value="Genomic_DNA"/>
</dbReference>
<dbReference type="GeneID" id="19162954"/>
<feature type="region of interest" description="Disordered" evidence="1">
    <location>
        <begin position="44"/>
        <end position="78"/>
    </location>
</feature>
<feature type="compositionally biased region" description="Polar residues" evidence="1">
    <location>
        <begin position="44"/>
        <end position="56"/>
    </location>
</feature>
<dbReference type="STRING" id="1182541.W9YIB0"/>
<dbReference type="RefSeq" id="XP_007727155.1">
    <property type="nucleotide sequence ID" value="XM_007728965.1"/>
</dbReference>
<accession>W9YIB0</accession>
<name>W9YIB0_9EURO</name>
<comment type="caution">
    <text evidence="3">The sequence shown here is derived from an EMBL/GenBank/DDBJ whole genome shotgun (WGS) entry which is preliminary data.</text>
</comment>
<dbReference type="OrthoDB" id="4157173at2759"/>
<sequence>MDLSPSTWRVLGLSVATSYIGLGTFAITCPDLAAKCFGIYPDSSDGSSGISHTATTPDRHKGRGTETSKNSSLPTDRDNHAAAVSTSMLLLGARDLSIGIALAWLDYQENPRTMGSVILSGLVLCVVDIYEIWRLRGPGWASIFAAGAGVWIGIGFGLVQ</sequence>
<dbReference type="HOGENOM" id="CLU_152104_0_0_1"/>
<dbReference type="AlphaFoldDB" id="W9YIB0"/>
<evidence type="ECO:0000256" key="1">
    <source>
        <dbReference type="SAM" id="MobiDB-lite"/>
    </source>
</evidence>
<dbReference type="eggNOG" id="ENOG502SYKK">
    <property type="taxonomic scope" value="Eukaryota"/>
</dbReference>
<feature type="transmembrane region" description="Helical" evidence="2">
    <location>
        <begin position="117"/>
        <end position="133"/>
    </location>
</feature>
<protein>
    <submittedName>
        <fullName evidence="3">Uncharacterized protein</fullName>
    </submittedName>
</protein>
<proteinExistence type="predicted"/>
<keyword evidence="2" id="KW-0812">Transmembrane</keyword>
<keyword evidence="4" id="KW-1185">Reference proteome</keyword>
<keyword evidence="2" id="KW-1133">Transmembrane helix</keyword>
<dbReference type="InterPro" id="IPR025363">
    <property type="entry name" value="DUF4267"/>
</dbReference>
<evidence type="ECO:0000256" key="2">
    <source>
        <dbReference type="SAM" id="Phobius"/>
    </source>
</evidence>
<dbReference type="Pfam" id="PF14087">
    <property type="entry name" value="DUF4267"/>
    <property type="match status" value="1"/>
</dbReference>
<feature type="compositionally biased region" description="Basic and acidic residues" evidence="1">
    <location>
        <begin position="57"/>
        <end position="66"/>
    </location>
</feature>
<organism evidence="3 4">
    <name type="scientific">Capronia coronata CBS 617.96</name>
    <dbReference type="NCBI Taxonomy" id="1182541"/>
    <lineage>
        <taxon>Eukaryota</taxon>
        <taxon>Fungi</taxon>
        <taxon>Dikarya</taxon>
        <taxon>Ascomycota</taxon>
        <taxon>Pezizomycotina</taxon>
        <taxon>Eurotiomycetes</taxon>
        <taxon>Chaetothyriomycetidae</taxon>
        <taxon>Chaetothyriales</taxon>
        <taxon>Herpotrichiellaceae</taxon>
        <taxon>Capronia</taxon>
    </lineage>
</organism>
<dbReference type="Proteomes" id="UP000019484">
    <property type="component" value="Unassembled WGS sequence"/>
</dbReference>
<reference evidence="3 4" key="1">
    <citation type="submission" date="2013-03" db="EMBL/GenBank/DDBJ databases">
        <title>The Genome Sequence of Capronia coronata CBS 617.96.</title>
        <authorList>
            <consortium name="The Broad Institute Genomics Platform"/>
            <person name="Cuomo C."/>
            <person name="de Hoog S."/>
            <person name="Gorbushina A."/>
            <person name="Walker B."/>
            <person name="Young S.K."/>
            <person name="Zeng Q."/>
            <person name="Gargeya S."/>
            <person name="Fitzgerald M."/>
            <person name="Haas B."/>
            <person name="Abouelleil A."/>
            <person name="Allen A.W."/>
            <person name="Alvarado L."/>
            <person name="Arachchi H.M."/>
            <person name="Berlin A.M."/>
            <person name="Chapman S.B."/>
            <person name="Gainer-Dewar J."/>
            <person name="Goldberg J."/>
            <person name="Griggs A."/>
            <person name="Gujja S."/>
            <person name="Hansen M."/>
            <person name="Howarth C."/>
            <person name="Imamovic A."/>
            <person name="Ireland A."/>
            <person name="Larimer J."/>
            <person name="McCowan C."/>
            <person name="Murphy C."/>
            <person name="Pearson M."/>
            <person name="Poon T.W."/>
            <person name="Priest M."/>
            <person name="Roberts A."/>
            <person name="Saif S."/>
            <person name="Shea T."/>
            <person name="Sisk P."/>
            <person name="Sykes S."/>
            <person name="Wortman J."/>
            <person name="Nusbaum C."/>
            <person name="Birren B."/>
        </authorList>
    </citation>
    <scope>NUCLEOTIDE SEQUENCE [LARGE SCALE GENOMIC DNA]</scope>
    <source>
        <strain evidence="3 4">CBS 617.96</strain>
    </source>
</reference>
<feature type="transmembrane region" description="Helical" evidence="2">
    <location>
        <begin position="139"/>
        <end position="159"/>
    </location>
</feature>
<gene>
    <name evidence="3" type="ORF">A1O1_08102</name>
</gene>
<keyword evidence="2" id="KW-0472">Membrane</keyword>
<evidence type="ECO:0000313" key="3">
    <source>
        <dbReference type="EMBL" id="EXJ82034.1"/>
    </source>
</evidence>
<evidence type="ECO:0000313" key="4">
    <source>
        <dbReference type="Proteomes" id="UP000019484"/>
    </source>
</evidence>